<gene>
    <name evidence="3" type="ORF">ABB34_14375</name>
</gene>
<protein>
    <submittedName>
        <fullName evidence="3">Heavy metal transporter</fullName>
    </submittedName>
</protein>
<dbReference type="Pfam" id="PF00403">
    <property type="entry name" value="HMA"/>
    <property type="match status" value="1"/>
</dbReference>
<dbReference type="STRING" id="659018.ABB34_14375"/>
<evidence type="ECO:0000256" key="1">
    <source>
        <dbReference type="ARBA" id="ARBA00022723"/>
    </source>
</evidence>
<evidence type="ECO:0000313" key="3">
    <source>
        <dbReference type="EMBL" id="KRG80689.1"/>
    </source>
</evidence>
<dbReference type="Gene3D" id="3.30.70.100">
    <property type="match status" value="1"/>
</dbReference>
<dbReference type="CDD" id="cd00371">
    <property type="entry name" value="HMA"/>
    <property type="match status" value="1"/>
</dbReference>
<evidence type="ECO:0000313" key="4">
    <source>
        <dbReference type="Proteomes" id="UP000050940"/>
    </source>
</evidence>
<dbReference type="RefSeq" id="WP_057642059.1">
    <property type="nucleotide sequence ID" value="NZ_LDJP01000108.1"/>
</dbReference>
<organism evidence="3 4">
    <name type="scientific">Stenotrophomonas daejeonensis</name>
    <dbReference type="NCBI Taxonomy" id="659018"/>
    <lineage>
        <taxon>Bacteria</taxon>
        <taxon>Pseudomonadati</taxon>
        <taxon>Pseudomonadota</taxon>
        <taxon>Gammaproteobacteria</taxon>
        <taxon>Lysobacterales</taxon>
        <taxon>Lysobacteraceae</taxon>
        <taxon>Stenotrophomonas</taxon>
    </lineage>
</organism>
<dbReference type="PATRIC" id="fig|659018.3.peg.225"/>
<keyword evidence="4" id="KW-1185">Reference proteome</keyword>
<dbReference type="SUPFAM" id="SSF55008">
    <property type="entry name" value="HMA, heavy metal-associated domain"/>
    <property type="match status" value="1"/>
</dbReference>
<dbReference type="InterPro" id="IPR017969">
    <property type="entry name" value="Heavy-metal-associated_CS"/>
</dbReference>
<name>A0A0R0DR61_9GAMM</name>
<dbReference type="PROSITE" id="PS50846">
    <property type="entry name" value="HMA_2"/>
    <property type="match status" value="1"/>
</dbReference>
<accession>A0A0R0DR61</accession>
<dbReference type="GO" id="GO:0046872">
    <property type="term" value="F:metal ion binding"/>
    <property type="evidence" value="ECO:0007669"/>
    <property type="project" value="UniProtKB-KW"/>
</dbReference>
<evidence type="ECO:0000259" key="2">
    <source>
        <dbReference type="PROSITE" id="PS50846"/>
    </source>
</evidence>
<dbReference type="AlphaFoldDB" id="A0A0R0DR61"/>
<comment type="caution">
    <text evidence="3">The sequence shown here is derived from an EMBL/GenBank/DDBJ whole genome shotgun (WGS) entry which is preliminary data.</text>
</comment>
<dbReference type="InterPro" id="IPR036163">
    <property type="entry name" value="HMA_dom_sf"/>
</dbReference>
<proteinExistence type="predicted"/>
<feature type="domain" description="HMA" evidence="2">
    <location>
        <begin position="1"/>
        <end position="62"/>
    </location>
</feature>
<dbReference type="Proteomes" id="UP000050940">
    <property type="component" value="Unassembled WGS sequence"/>
</dbReference>
<dbReference type="InterPro" id="IPR006121">
    <property type="entry name" value="HMA_dom"/>
</dbReference>
<dbReference type="PROSITE" id="PS01047">
    <property type="entry name" value="HMA_1"/>
    <property type="match status" value="1"/>
</dbReference>
<dbReference type="OrthoDB" id="9814359at2"/>
<dbReference type="EMBL" id="LDJP01000108">
    <property type="protein sequence ID" value="KRG80689.1"/>
    <property type="molecule type" value="Genomic_DNA"/>
</dbReference>
<keyword evidence="1" id="KW-0479">Metal-binding</keyword>
<sequence length="65" mass="7040">MQLHIENMTCGGCARSVTATIKEVDADATVEIDLPAKHVRIMSAQPAERFTRALDEAGFPAQQTP</sequence>
<reference evidence="3 4" key="1">
    <citation type="submission" date="2015-05" db="EMBL/GenBank/DDBJ databases">
        <title>Genome sequencing and analysis of members of genus Stenotrophomonas.</title>
        <authorList>
            <person name="Patil P.P."/>
            <person name="Midha S."/>
            <person name="Patil P.B."/>
        </authorList>
    </citation>
    <scope>NUCLEOTIDE SEQUENCE [LARGE SCALE GENOMIC DNA]</scope>
    <source>
        <strain evidence="3 4">JCM 16244</strain>
    </source>
</reference>